<organism evidence="7 8">
    <name type="scientific">Desulfosarcina widdelii</name>
    <dbReference type="NCBI Taxonomy" id="947919"/>
    <lineage>
        <taxon>Bacteria</taxon>
        <taxon>Pseudomonadati</taxon>
        <taxon>Thermodesulfobacteriota</taxon>
        <taxon>Desulfobacteria</taxon>
        <taxon>Desulfobacterales</taxon>
        <taxon>Desulfosarcinaceae</taxon>
        <taxon>Desulfosarcina</taxon>
    </lineage>
</organism>
<feature type="active site" description="Proton acceptor" evidence="4">
    <location>
        <position position="237"/>
    </location>
</feature>
<gene>
    <name evidence="7" type="ORF">DSCW_32410</name>
</gene>
<protein>
    <submittedName>
        <fullName evidence="7">SAM-dependent methyltransferase</fullName>
    </submittedName>
</protein>
<dbReference type="GO" id="GO:0032259">
    <property type="term" value="P:methylation"/>
    <property type="evidence" value="ECO:0007669"/>
    <property type="project" value="UniProtKB-KW"/>
</dbReference>
<dbReference type="InterPro" id="IPR036388">
    <property type="entry name" value="WH-like_DNA-bd_sf"/>
</dbReference>
<dbReference type="OrthoDB" id="9767938at2"/>
<dbReference type="InterPro" id="IPR036390">
    <property type="entry name" value="WH_DNA-bd_sf"/>
</dbReference>
<proteinExistence type="predicted"/>
<dbReference type="PROSITE" id="PS51683">
    <property type="entry name" value="SAM_OMT_II"/>
    <property type="match status" value="1"/>
</dbReference>
<dbReference type="PANTHER" id="PTHR43712">
    <property type="entry name" value="PUTATIVE (AFU_ORTHOLOGUE AFUA_4G14580)-RELATED"/>
    <property type="match status" value="1"/>
</dbReference>
<dbReference type="Gene3D" id="3.40.50.150">
    <property type="entry name" value="Vaccinia Virus protein VP39"/>
    <property type="match status" value="1"/>
</dbReference>
<dbReference type="RefSeq" id="WP_155304712.1">
    <property type="nucleotide sequence ID" value="NZ_AP021875.1"/>
</dbReference>
<sequence>MSDKHTDDAILKMVHGFMASRVIISAAELDLFTLLVNQARTAEEVAEAIGADLRGITILLDALCALGFLVKTDGAYQTESSAAKLLSADAPASVRPMVLHMGSVWRNWSNLNDIVLGKAVPDLKKGILDKENFEAFIGAMHVVASRNAPGVVAAIGPDGARRLLDVGGGSGSYTLAFLEAQPAMRATLFDKPPVIEMARTRIEAAAMADRVKLVPGDFYKHELPAGHDLALLSAIIHQNSPAENEELYRKIHRALDAGGRIVIRDHVMSPDHTQPTEGALFAVNMLAGTRGGGTYTFEEIEAGLAAVGFVSIRQIQSKAMFSLVEGFKL</sequence>
<evidence type="ECO:0000256" key="4">
    <source>
        <dbReference type="PIRSR" id="PIRSR005739-1"/>
    </source>
</evidence>
<feature type="domain" description="O-methyltransferase C-terminal" evidence="5">
    <location>
        <begin position="138"/>
        <end position="309"/>
    </location>
</feature>
<dbReference type="InterPro" id="IPR001077">
    <property type="entry name" value="COMT_C"/>
</dbReference>
<reference evidence="7 8" key="1">
    <citation type="submission" date="2019-11" db="EMBL/GenBank/DDBJ databases">
        <title>Comparative genomics of hydrocarbon-degrading Desulfosarcina strains.</title>
        <authorList>
            <person name="Watanabe M."/>
            <person name="Kojima H."/>
            <person name="Fukui M."/>
        </authorList>
    </citation>
    <scope>NUCLEOTIDE SEQUENCE [LARGE SCALE GENOMIC DNA]</scope>
    <source>
        <strain evidence="7 8">PP31</strain>
    </source>
</reference>
<dbReference type="GO" id="GO:0008171">
    <property type="term" value="F:O-methyltransferase activity"/>
    <property type="evidence" value="ECO:0007669"/>
    <property type="project" value="InterPro"/>
</dbReference>
<dbReference type="InterPro" id="IPR012967">
    <property type="entry name" value="COMT_dimerisation"/>
</dbReference>
<keyword evidence="2 7" id="KW-0808">Transferase</keyword>
<dbReference type="PIRSF" id="PIRSF005739">
    <property type="entry name" value="O-mtase"/>
    <property type="match status" value="1"/>
</dbReference>
<keyword evidence="1 7" id="KW-0489">Methyltransferase</keyword>
<dbReference type="Pfam" id="PF00891">
    <property type="entry name" value="Methyltransf_2"/>
    <property type="match status" value="1"/>
</dbReference>
<dbReference type="InterPro" id="IPR029063">
    <property type="entry name" value="SAM-dependent_MTases_sf"/>
</dbReference>
<evidence type="ECO:0000256" key="1">
    <source>
        <dbReference type="ARBA" id="ARBA00022603"/>
    </source>
</evidence>
<dbReference type="PANTHER" id="PTHR43712:SF2">
    <property type="entry name" value="O-METHYLTRANSFERASE CICE"/>
    <property type="match status" value="1"/>
</dbReference>
<dbReference type="Proteomes" id="UP000427769">
    <property type="component" value="Chromosome"/>
</dbReference>
<feature type="domain" description="O-methyltransferase dimerisation" evidence="6">
    <location>
        <begin position="12"/>
        <end position="86"/>
    </location>
</feature>
<evidence type="ECO:0000313" key="7">
    <source>
        <dbReference type="EMBL" id="BBO75824.1"/>
    </source>
</evidence>
<keyword evidence="8" id="KW-1185">Reference proteome</keyword>
<evidence type="ECO:0000256" key="2">
    <source>
        <dbReference type="ARBA" id="ARBA00022679"/>
    </source>
</evidence>
<dbReference type="GO" id="GO:0046983">
    <property type="term" value="F:protein dimerization activity"/>
    <property type="evidence" value="ECO:0007669"/>
    <property type="project" value="InterPro"/>
</dbReference>
<dbReference type="SUPFAM" id="SSF46785">
    <property type="entry name" value="Winged helix' DNA-binding domain"/>
    <property type="match status" value="1"/>
</dbReference>
<dbReference type="AlphaFoldDB" id="A0A5K7ZBK4"/>
<accession>A0A5K7ZBK4</accession>
<dbReference type="SUPFAM" id="SSF53335">
    <property type="entry name" value="S-adenosyl-L-methionine-dependent methyltransferases"/>
    <property type="match status" value="1"/>
</dbReference>
<evidence type="ECO:0000256" key="3">
    <source>
        <dbReference type="ARBA" id="ARBA00022691"/>
    </source>
</evidence>
<evidence type="ECO:0000313" key="8">
    <source>
        <dbReference type="Proteomes" id="UP000427769"/>
    </source>
</evidence>
<keyword evidence="3" id="KW-0949">S-adenosyl-L-methionine</keyword>
<dbReference type="KEGG" id="dwd:DSCW_32410"/>
<dbReference type="InterPro" id="IPR016461">
    <property type="entry name" value="COMT-like"/>
</dbReference>
<dbReference type="Gene3D" id="1.10.10.10">
    <property type="entry name" value="Winged helix-like DNA-binding domain superfamily/Winged helix DNA-binding domain"/>
    <property type="match status" value="1"/>
</dbReference>
<evidence type="ECO:0000259" key="6">
    <source>
        <dbReference type="Pfam" id="PF08100"/>
    </source>
</evidence>
<name>A0A5K7ZBK4_9BACT</name>
<dbReference type="CDD" id="cd02440">
    <property type="entry name" value="AdoMet_MTases"/>
    <property type="match status" value="1"/>
</dbReference>
<dbReference type="EMBL" id="AP021875">
    <property type="protein sequence ID" value="BBO75824.1"/>
    <property type="molecule type" value="Genomic_DNA"/>
</dbReference>
<evidence type="ECO:0000259" key="5">
    <source>
        <dbReference type="Pfam" id="PF00891"/>
    </source>
</evidence>
<dbReference type="Pfam" id="PF08100">
    <property type="entry name" value="Dimerisation"/>
    <property type="match status" value="1"/>
</dbReference>